<evidence type="ECO:0000256" key="1">
    <source>
        <dbReference type="SAM" id="Phobius"/>
    </source>
</evidence>
<evidence type="ECO:0000313" key="2">
    <source>
        <dbReference type="EMBL" id="KIU11539.1"/>
    </source>
</evidence>
<dbReference type="Proteomes" id="UP000032247">
    <property type="component" value="Unassembled WGS sequence"/>
</dbReference>
<proteinExistence type="predicted"/>
<gene>
    <name evidence="2" type="ORF">SC09_Contig24orf00552</name>
</gene>
<sequence>MRLGIAKKGMLIDVAILPKMVPIIIVQLIGWISFHFFMNYILSCMYDLSLSYMKKFPSPIDRSKYFVIDM</sequence>
<keyword evidence="1" id="KW-0472">Membrane</keyword>
<protein>
    <submittedName>
        <fullName evidence="2">Uncharacterized protein</fullName>
    </submittedName>
</protein>
<keyword evidence="1" id="KW-0812">Transmembrane</keyword>
<keyword evidence="1" id="KW-1133">Transmembrane helix</keyword>
<reference evidence="2 3" key="1">
    <citation type="submission" date="2014-12" db="EMBL/GenBank/DDBJ databases">
        <title>Comparative genome analysis of Bacillus coagulans HM-08, Clostridium butyricum HM-68, Bacillus subtilis HM-66 and Bacillus licheniformis BL-09.</title>
        <authorList>
            <person name="Zhang H."/>
        </authorList>
    </citation>
    <scope>NUCLEOTIDE SEQUENCE [LARGE SCALE GENOMIC DNA]</scope>
    <source>
        <strain evidence="2 3">HM-66</strain>
    </source>
</reference>
<comment type="caution">
    <text evidence="2">The sequence shown here is derived from an EMBL/GenBank/DDBJ whole genome shotgun (WGS) entry which is preliminary data.</text>
</comment>
<name>A0A0D1JGB6_BACIU</name>
<evidence type="ECO:0000313" key="3">
    <source>
        <dbReference type="Proteomes" id="UP000032247"/>
    </source>
</evidence>
<organism evidence="2 3">
    <name type="scientific">Bacillus subtilis</name>
    <dbReference type="NCBI Taxonomy" id="1423"/>
    <lineage>
        <taxon>Bacteria</taxon>
        <taxon>Bacillati</taxon>
        <taxon>Bacillota</taxon>
        <taxon>Bacilli</taxon>
        <taxon>Bacillales</taxon>
        <taxon>Bacillaceae</taxon>
        <taxon>Bacillus</taxon>
    </lineage>
</organism>
<accession>A0A0D1JGB6</accession>
<feature type="transmembrane region" description="Helical" evidence="1">
    <location>
        <begin position="21"/>
        <end position="42"/>
    </location>
</feature>
<dbReference type="EMBL" id="JXBC01000003">
    <property type="protein sequence ID" value="KIU11539.1"/>
    <property type="molecule type" value="Genomic_DNA"/>
</dbReference>
<dbReference type="AlphaFoldDB" id="A0A0D1JGB6"/>